<dbReference type="InterPro" id="IPR029062">
    <property type="entry name" value="Class_I_gatase-like"/>
</dbReference>
<evidence type="ECO:0000256" key="4">
    <source>
        <dbReference type="ARBA" id="ARBA00022825"/>
    </source>
</evidence>
<dbReference type="Pfam" id="PF03575">
    <property type="entry name" value="Peptidase_S51"/>
    <property type="match status" value="1"/>
</dbReference>
<dbReference type="SUPFAM" id="SSF52317">
    <property type="entry name" value="Class I glutamine amidotransferase-like"/>
    <property type="match status" value="1"/>
</dbReference>
<keyword evidence="2" id="KW-0645">Protease</keyword>
<evidence type="ECO:0000256" key="3">
    <source>
        <dbReference type="ARBA" id="ARBA00022801"/>
    </source>
</evidence>
<name>A0A1F8B470_9BACT</name>
<sequence>MKKLFLASETKHPESMDKLEKFVGGFKGKTISYIPTAANGEEVYGSWEKGSATWKLVNTLGAKVKAVPLEDYKNSSVLKELVGKDIIWFAGGMAGYLMYWVRRCEIDKNINELLESGSIYVGSSAGSMVCAKTLHISEIYLGEPEVGSSIIPGFGLIDFDIYPHYDDAFLPEIKKVWNGGDLYLLKNGEAITVVGDKVGVLGEKRILREGELIV</sequence>
<dbReference type="PANTHER" id="PTHR20842">
    <property type="entry name" value="PROTEASE S51 ALPHA-ASPARTYL DIPEPTIDASE"/>
    <property type="match status" value="1"/>
</dbReference>
<evidence type="ECO:0000256" key="2">
    <source>
        <dbReference type="ARBA" id="ARBA00022670"/>
    </source>
</evidence>
<dbReference type="InterPro" id="IPR005320">
    <property type="entry name" value="Peptidase_S51"/>
</dbReference>
<dbReference type="AlphaFoldDB" id="A0A1F8B470"/>
<comment type="similarity">
    <text evidence="1">Belongs to the peptidase S51 family.</text>
</comment>
<comment type="caution">
    <text evidence="5">The sequence shown here is derived from an EMBL/GenBank/DDBJ whole genome shotgun (WGS) entry which is preliminary data.</text>
</comment>
<dbReference type="EMBL" id="MGHC01000029">
    <property type="protein sequence ID" value="OGM58822.1"/>
    <property type="molecule type" value="Genomic_DNA"/>
</dbReference>
<organism evidence="5 6">
    <name type="scientific">Candidatus Woesebacteria bacterium RIFCSPLOWO2_01_FULL_39_10</name>
    <dbReference type="NCBI Taxonomy" id="1802516"/>
    <lineage>
        <taxon>Bacteria</taxon>
        <taxon>Candidatus Woeseibacteriota</taxon>
    </lineage>
</organism>
<protein>
    <recommendedName>
        <fullName evidence="7">Peptidase S51</fullName>
    </recommendedName>
</protein>
<evidence type="ECO:0000256" key="1">
    <source>
        <dbReference type="ARBA" id="ARBA00006534"/>
    </source>
</evidence>
<dbReference type="STRING" id="1802516.A3A75_06165"/>
<dbReference type="GO" id="GO:0006508">
    <property type="term" value="P:proteolysis"/>
    <property type="evidence" value="ECO:0007669"/>
    <property type="project" value="UniProtKB-KW"/>
</dbReference>
<dbReference type="Gene3D" id="3.40.50.880">
    <property type="match status" value="1"/>
</dbReference>
<evidence type="ECO:0008006" key="7">
    <source>
        <dbReference type="Google" id="ProtNLM"/>
    </source>
</evidence>
<dbReference type="PANTHER" id="PTHR20842:SF0">
    <property type="entry name" value="ALPHA-ASPARTYL DIPEPTIDASE"/>
    <property type="match status" value="1"/>
</dbReference>
<evidence type="ECO:0000313" key="6">
    <source>
        <dbReference type="Proteomes" id="UP000179018"/>
    </source>
</evidence>
<dbReference type="Proteomes" id="UP000179018">
    <property type="component" value="Unassembled WGS sequence"/>
</dbReference>
<keyword evidence="4" id="KW-0720">Serine protease</keyword>
<keyword evidence="3" id="KW-0378">Hydrolase</keyword>
<gene>
    <name evidence="5" type="ORF">A3A75_06165</name>
</gene>
<evidence type="ECO:0000313" key="5">
    <source>
        <dbReference type="EMBL" id="OGM58822.1"/>
    </source>
</evidence>
<proteinExistence type="inferred from homology"/>
<accession>A0A1F8B470</accession>
<reference evidence="5 6" key="1">
    <citation type="journal article" date="2016" name="Nat. Commun.">
        <title>Thousands of microbial genomes shed light on interconnected biogeochemical processes in an aquifer system.</title>
        <authorList>
            <person name="Anantharaman K."/>
            <person name="Brown C.T."/>
            <person name="Hug L.A."/>
            <person name="Sharon I."/>
            <person name="Castelle C.J."/>
            <person name="Probst A.J."/>
            <person name="Thomas B.C."/>
            <person name="Singh A."/>
            <person name="Wilkins M.J."/>
            <person name="Karaoz U."/>
            <person name="Brodie E.L."/>
            <person name="Williams K.H."/>
            <person name="Hubbard S.S."/>
            <person name="Banfield J.F."/>
        </authorList>
    </citation>
    <scope>NUCLEOTIDE SEQUENCE [LARGE SCALE GENOMIC DNA]</scope>
</reference>
<dbReference type="GO" id="GO:0008236">
    <property type="term" value="F:serine-type peptidase activity"/>
    <property type="evidence" value="ECO:0007669"/>
    <property type="project" value="UniProtKB-KW"/>
</dbReference>